<dbReference type="InterPro" id="IPR011184">
    <property type="entry name" value="DNA_mismatch_repair_Msh2"/>
</dbReference>
<evidence type="ECO:0000256" key="9">
    <source>
        <dbReference type="ARBA" id="ARBA00023242"/>
    </source>
</evidence>
<evidence type="ECO:0000256" key="5">
    <source>
        <dbReference type="ARBA" id="ARBA00022763"/>
    </source>
</evidence>
<dbReference type="Pfam" id="PF05192">
    <property type="entry name" value="MutS_III"/>
    <property type="match status" value="1"/>
</dbReference>
<dbReference type="InterPro" id="IPR045076">
    <property type="entry name" value="MutS"/>
</dbReference>
<keyword evidence="6" id="KW-0067">ATP-binding</keyword>
<dbReference type="PANTHER" id="PTHR11361">
    <property type="entry name" value="DNA MISMATCH REPAIR PROTEIN MUTS FAMILY MEMBER"/>
    <property type="match status" value="1"/>
</dbReference>
<dbReference type="GO" id="GO:0030983">
    <property type="term" value="F:mismatched DNA binding"/>
    <property type="evidence" value="ECO:0007669"/>
    <property type="project" value="InterPro"/>
</dbReference>
<dbReference type="InterPro" id="IPR000432">
    <property type="entry name" value="DNA_mismatch_repair_MutS_C"/>
</dbReference>
<keyword evidence="8 11" id="KW-0234">DNA repair</keyword>
<reference evidence="13" key="1">
    <citation type="submission" date="2020-04" db="EMBL/GenBank/DDBJ databases">
        <authorList>
            <person name="Neveu A P."/>
        </authorList>
    </citation>
    <scope>NUCLEOTIDE SEQUENCE</scope>
    <source>
        <tissue evidence="13">Whole embryo</tissue>
    </source>
</reference>
<dbReference type="GO" id="GO:0140664">
    <property type="term" value="F:ATP-dependent DNA damage sensor activity"/>
    <property type="evidence" value="ECO:0007669"/>
    <property type="project" value="InterPro"/>
</dbReference>
<evidence type="ECO:0000256" key="2">
    <source>
        <dbReference type="ARBA" id="ARBA00006271"/>
    </source>
</evidence>
<dbReference type="Gene3D" id="1.10.1420.10">
    <property type="match status" value="2"/>
</dbReference>
<protein>
    <recommendedName>
        <fullName evidence="10">DNA mismatch repair protein MSH2</fullName>
    </recommendedName>
    <alternativeName>
        <fullName evidence="3">DNA mismatch repair protein Msh2</fullName>
    </alternativeName>
</protein>
<accession>A0A6F9DM14</accession>
<keyword evidence="9" id="KW-0539">Nucleus</keyword>
<dbReference type="GO" id="GO:0005524">
    <property type="term" value="F:ATP binding"/>
    <property type="evidence" value="ECO:0007669"/>
    <property type="project" value="UniProtKB-KW"/>
</dbReference>
<dbReference type="FunFam" id="1.10.1420.10:FF:000003">
    <property type="entry name" value="DNA mismatch repair protein"/>
    <property type="match status" value="1"/>
</dbReference>
<dbReference type="GO" id="GO:0006298">
    <property type="term" value="P:mismatch repair"/>
    <property type="evidence" value="ECO:0007669"/>
    <property type="project" value="InterPro"/>
</dbReference>
<dbReference type="InterPro" id="IPR007861">
    <property type="entry name" value="DNA_mismatch_repair_MutS_clamp"/>
</dbReference>
<dbReference type="Pfam" id="PF05188">
    <property type="entry name" value="MutS_II"/>
    <property type="match status" value="1"/>
</dbReference>
<comment type="function">
    <text evidence="11">Component of the post-replicative DNA mismatch repair system (MMR).</text>
</comment>
<dbReference type="InterPro" id="IPR007695">
    <property type="entry name" value="DNA_mismatch_repair_MutS-lik_N"/>
</dbReference>
<evidence type="ECO:0000256" key="11">
    <source>
        <dbReference type="RuleBase" id="RU003756"/>
    </source>
</evidence>
<dbReference type="SMART" id="SM00533">
    <property type="entry name" value="MUTSd"/>
    <property type="match status" value="1"/>
</dbReference>
<dbReference type="InterPro" id="IPR036678">
    <property type="entry name" value="MutS_con_dom_sf"/>
</dbReference>
<evidence type="ECO:0000256" key="1">
    <source>
        <dbReference type="ARBA" id="ARBA00004123"/>
    </source>
</evidence>
<feature type="domain" description="DNA mismatch repair proteins mutS family" evidence="12">
    <location>
        <begin position="749"/>
        <end position="765"/>
    </location>
</feature>
<dbReference type="GO" id="GO:0006312">
    <property type="term" value="P:mitotic recombination"/>
    <property type="evidence" value="ECO:0007669"/>
    <property type="project" value="TreeGrafter"/>
</dbReference>
<dbReference type="Pfam" id="PF05190">
    <property type="entry name" value="MutS_IV"/>
    <property type="match status" value="1"/>
</dbReference>
<comment type="similarity">
    <text evidence="2 11">Belongs to the DNA mismatch repair MutS family.</text>
</comment>
<evidence type="ECO:0000256" key="8">
    <source>
        <dbReference type="ARBA" id="ARBA00023204"/>
    </source>
</evidence>
<evidence type="ECO:0000256" key="10">
    <source>
        <dbReference type="ARBA" id="ARBA00073545"/>
    </source>
</evidence>
<keyword evidence="5 11" id="KW-0227">DNA damage</keyword>
<dbReference type="InterPro" id="IPR007696">
    <property type="entry name" value="DNA_mismatch_repair_MutS_core"/>
</dbReference>
<dbReference type="FunFam" id="3.40.50.300:FF:000523">
    <property type="entry name" value="DNA mismatch repair protein"/>
    <property type="match status" value="1"/>
</dbReference>
<dbReference type="EMBL" id="LR788166">
    <property type="protein sequence ID" value="CAB3264028.1"/>
    <property type="molecule type" value="mRNA"/>
</dbReference>
<evidence type="ECO:0000259" key="12">
    <source>
        <dbReference type="PROSITE" id="PS00486"/>
    </source>
</evidence>
<dbReference type="Gene3D" id="3.40.50.300">
    <property type="entry name" value="P-loop containing nucleotide triphosphate hydrolases"/>
    <property type="match status" value="1"/>
</dbReference>
<dbReference type="PROSITE" id="PS00486">
    <property type="entry name" value="DNA_MISMATCH_REPAIR_2"/>
    <property type="match status" value="1"/>
</dbReference>
<sequence>MANLQAKQNWAIENVKSFVKFYQSQETNVSTTFRVFDHGDFYSTHGKNAILAAKHVFNTPTAICHIKAQGTEIETVYLGKLNFESLARDLLLVLQYRLQIYALGQNNEWSIAYKASPGNLIEVEELLFTNVDLSNNSSAMLSVRYHNNGGQILVNLGYVDTTLCEMKYAQFNDNSHFSALESAIIQLGAKECITPKLDSSAESTKLMDVVKRSNILLTEQPRDRFSTKNFPQDLQRLVKKPKGQEDQILSSAHTWTGDYPEAASCLASLVHYLDMMNKEDGFGQYVVNKYDLAHFVRLGSTALHALNLFPEPGSYSTAQSNRSVNSLFGLLNHCQTLQGQRMLSRWIKQPLIDINHIEERLTAVEAFTECAEMRMTLSDQHLKKLPDFDKFSKKFLRKKASLQDCYRVYQGLKVLPFVCECIEEHSLSLDQNGNLLKEVFMTPIHELLIDFRKYTDMIDTTLDFDMIEKHEFMVKPDFDPELQRLRDKMDAVESSMASALTKAASELDLDAGKTIKLESTSQFGHVFRITCKEEKKLRNNKKFTHLDTSKAAVRFTNNRLRGLSEDLQDHKRAYQLQQDAVVKEIVAIAAGYVEPMQVLGDLIAKLDVLVSFAQASVMAPMPYVRPKLHAMGSSNNRLKLVQSRHPCIERQDSVSFIPNDALLESNDHNFIIVTGPNMGGKSTFIRQVGVVVLMAQIGCFVPCDEAELCLFDAILARIGAGDCQVQGVSTFMAEMLETASILRSATDNSLLIIDELGRGTSTYDGFGLAWAISHNIAVDMKSSCLFATHFHEMTSLADEVQSAVNYHVTAMTGTGENGRSNLTMLYQVKRGSCDRSFGIHVAECVGFPRCVIDAAKQKADELEQYFVTMAPEDEGDALSAEEESRKKRKLKQEGDEMIDEFLNAVQAVDWQALDESEAKLRMKALKSPILASDNSYLKKLIEKIESGDSE</sequence>
<keyword evidence="4 11" id="KW-0547">Nucleotide-binding</keyword>
<dbReference type="GO" id="GO:0032301">
    <property type="term" value="C:MutSalpha complex"/>
    <property type="evidence" value="ECO:0007669"/>
    <property type="project" value="TreeGrafter"/>
</dbReference>
<dbReference type="Pfam" id="PF01624">
    <property type="entry name" value="MutS_I"/>
    <property type="match status" value="1"/>
</dbReference>
<proteinExistence type="evidence at transcript level"/>
<dbReference type="InterPro" id="IPR036187">
    <property type="entry name" value="DNA_mismatch_repair_MutS_sf"/>
</dbReference>
<keyword evidence="7 11" id="KW-0238">DNA-binding</keyword>
<evidence type="ECO:0000256" key="7">
    <source>
        <dbReference type="ARBA" id="ARBA00023125"/>
    </source>
</evidence>
<dbReference type="PANTHER" id="PTHR11361:SF35">
    <property type="entry name" value="DNA MISMATCH REPAIR PROTEIN MSH2"/>
    <property type="match status" value="1"/>
</dbReference>
<dbReference type="Gene3D" id="3.30.420.110">
    <property type="entry name" value="MutS, connector domain"/>
    <property type="match status" value="1"/>
</dbReference>
<dbReference type="InterPro" id="IPR016151">
    <property type="entry name" value="DNA_mismatch_repair_MutS_N"/>
</dbReference>
<dbReference type="PIRSF" id="PIRSF005813">
    <property type="entry name" value="MSH2"/>
    <property type="match status" value="1"/>
</dbReference>
<evidence type="ECO:0000256" key="3">
    <source>
        <dbReference type="ARBA" id="ARBA00019549"/>
    </source>
</evidence>
<dbReference type="InterPro" id="IPR007860">
    <property type="entry name" value="DNA_mmatch_repair_MutS_con_dom"/>
</dbReference>
<dbReference type="FunFam" id="3.30.420.110:FF:000002">
    <property type="entry name" value="DNA mismatch repair protein"/>
    <property type="match status" value="1"/>
</dbReference>
<evidence type="ECO:0000313" key="13">
    <source>
        <dbReference type="EMBL" id="CAB3264028.1"/>
    </source>
</evidence>
<dbReference type="SMART" id="SM00534">
    <property type="entry name" value="MUTSac"/>
    <property type="match status" value="1"/>
</dbReference>
<comment type="subcellular location">
    <subcellularLocation>
        <location evidence="1">Nucleus</location>
    </subcellularLocation>
</comment>
<dbReference type="AlphaFoldDB" id="A0A6F9DM14"/>
<evidence type="ECO:0000256" key="4">
    <source>
        <dbReference type="ARBA" id="ARBA00022741"/>
    </source>
</evidence>
<dbReference type="InterPro" id="IPR027417">
    <property type="entry name" value="P-loop_NTPase"/>
</dbReference>
<dbReference type="SUPFAM" id="SSF48334">
    <property type="entry name" value="DNA repair protein MutS, domain III"/>
    <property type="match status" value="1"/>
</dbReference>
<dbReference type="Pfam" id="PF00488">
    <property type="entry name" value="MutS_V"/>
    <property type="match status" value="1"/>
</dbReference>
<dbReference type="Gene3D" id="3.40.1170.10">
    <property type="entry name" value="DNA repair protein MutS, domain I"/>
    <property type="match status" value="1"/>
</dbReference>
<gene>
    <name evidence="13" type="primary">Msh2</name>
</gene>
<name>A0A6F9DM14_9ASCI</name>
<organism evidence="13">
    <name type="scientific">Phallusia mammillata</name>
    <dbReference type="NCBI Taxonomy" id="59560"/>
    <lineage>
        <taxon>Eukaryota</taxon>
        <taxon>Metazoa</taxon>
        <taxon>Chordata</taxon>
        <taxon>Tunicata</taxon>
        <taxon>Ascidiacea</taxon>
        <taxon>Phlebobranchia</taxon>
        <taxon>Ascidiidae</taxon>
        <taxon>Phallusia</taxon>
    </lineage>
</organism>
<dbReference type="SUPFAM" id="SSF52540">
    <property type="entry name" value="P-loop containing nucleoside triphosphate hydrolases"/>
    <property type="match status" value="1"/>
</dbReference>
<evidence type="ECO:0000256" key="6">
    <source>
        <dbReference type="ARBA" id="ARBA00022840"/>
    </source>
</evidence>